<proteinExistence type="predicted"/>
<dbReference type="Gene3D" id="1.10.10.10">
    <property type="entry name" value="Winged helix-like DNA-binding domain superfamily/Winged helix DNA-binding domain"/>
    <property type="match status" value="1"/>
</dbReference>
<evidence type="ECO:0000259" key="2">
    <source>
        <dbReference type="Pfam" id="PF08279"/>
    </source>
</evidence>
<evidence type="ECO:0000313" key="5">
    <source>
        <dbReference type="EMBL" id="CAA9542044.1"/>
    </source>
</evidence>
<dbReference type="InterPro" id="IPR036388">
    <property type="entry name" value="WH-like_DNA-bd_sf"/>
</dbReference>
<gene>
    <name evidence="5" type="ORF">AVDCRST_MAG70-186</name>
</gene>
<reference evidence="5" key="1">
    <citation type="submission" date="2020-02" db="EMBL/GenBank/DDBJ databases">
        <authorList>
            <person name="Meier V. D."/>
        </authorList>
    </citation>
    <scope>NUCLEOTIDE SEQUENCE</scope>
    <source>
        <strain evidence="5">AVDCRST_MAG70</strain>
    </source>
</reference>
<dbReference type="InterPro" id="IPR026881">
    <property type="entry name" value="WYL_dom"/>
</dbReference>
<dbReference type="PROSITE" id="PS52050">
    <property type="entry name" value="WYL"/>
    <property type="match status" value="1"/>
</dbReference>
<dbReference type="EMBL" id="CADCWH010000031">
    <property type="protein sequence ID" value="CAA9542044.1"/>
    <property type="molecule type" value="Genomic_DNA"/>
</dbReference>
<evidence type="ECO:0000259" key="3">
    <source>
        <dbReference type="Pfam" id="PF13280"/>
    </source>
</evidence>
<dbReference type="InterPro" id="IPR036390">
    <property type="entry name" value="WH_DNA-bd_sf"/>
</dbReference>
<dbReference type="PANTHER" id="PTHR34580:SF3">
    <property type="entry name" value="PROTEIN PAFB"/>
    <property type="match status" value="1"/>
</dbReference>
<name>A0A6J4U6N1_9BACT</name>
<dbReference type="PIRSF" id="PIRSF016838">
    <property type="entry name" value="PafC"/>
    <property type="match status" value="1"/>
</dbReference>
<dbReference type="InterPro" id="IPR051534">
    <property type="entry name" value="CBASS_pafABC_assoc_protein"/>
</dbReference>
<evidence type="ECO:0000256" key="1">
    <source>
        <dbReference type="SAM" id="MobiDB-lite"/>
    </source>
</evidence>
<organism evidence="5">
    <name type="scientific">uncultured Thermomicrobiales bacterium</name>
    <dbReference type="NCBI Taxonomy" id="1645740"/>
    <lineage>
        <taxon>Bacteria</taxon>
        <taxon>Pseudomonadati</taxon>
        <taxon>Thermomicrobiota</taxon>
        <taxon>Thermomicrobia</taxon>
        <taxon>Thermomicrobiales</taxon>
        <taxon>environmental samples</taxon>
    </lineage>
</organism>
<dbReference type="Pfam" id="PF13280">
    <property type="entry name" value="WYL"/>
    <property type="match status" value="1"/>
</dbReference>
<dbReference type="PANTHER" id="PTHR34580">
    <property type="match status" value="1"/>
</dbReference>
<dbReference type="InterPro" id="IPR028349">
    <property type="entry name" value="PafC-like"/>
</dbReference>
<protein>
    <submittedName>
        <fullName evidence="5">Transcriptional regulator, DeoR family</fullName>
    </submittedName>
</protein>
<accession>A0A6J4U6N1</accession>
<feature type="domain" description="Helix-turn-helix type 11" evidence="2">
    <location>
        <begin position="7"/>
        <end position="59"/>
    </location>
</feature>
<dbReference type="Pfam" id="PF08279">
    <property type="entry name" value="HTH_11"/>
    <property type="match status" value="1"/>
</dbReference>
<feature type="region of interest" description="Disordered" evidence="1">
    <location>
        <begin position="315"/>
        <end position="337"/>
    </location>
</feature>
<dbReference type="InterPro" id="IPR013196">
    <property type="entry name" value="HTH_11"/>
</dbReference>
<feature type="domain" description="WYL" evidence="3">
    <location>
        <begin position="145"/>
        <end position="208"/>
    </location>
</feature>
<sequence length="337" mass="37468">MYHPTTRVLAVLEMLQARQRVRGADIAERLEVDPRTVRRYITMLQDLGIPVESERGRHGAYVLRPGFKLPPLMLTEDEALAVVLGLETVRRLGLAAAAPSTAGAAAKIDRVLPDAIRQRVHAVQSALTLDLPPAVAISRSDLVLSMATAVHERRRVLLSHRAVTGTETERRLDPYGIVFRDGKWYAIGHCHLRDDLRVFRFDRITSVVVEDDHFARPAGFDPLAELARVFAYIPARWSCEVTVHALAEEVRGRISPTVGTLEPVRDGTLVRGDVESLDWYAHHLAGLPWRFRIDRPAELRDAVRELAERLLEDVSPATDVSTDPLPAPVPGSRGAVE</sequence>
<feature type="domain" description="WCX" evidence="4">
    <location>
        <begin position="239"/>
        <end position="311"/>
    </location>
</feature>
<dbReference type="InterPro" id="IPR057727">
    <property type="entry name" value="WCX_dom"/>
</dbReference>
<dbReference type="Pfam" id="PF25583">
    <property type="entry name" value="WCX"/>
    <property type="match status" value="1"/>
</dbReference>
<dbReference type="SUPFAM" id="SSF46785">
    <property type="entry name" value="Winged helix' DNA-binding domain"/>
    <property type="match status" value="1"/>
</dbReference>
<evidence type="ECO:0000259" key="4">
    <source>
        <dbReference type="Pfam" id="PF25583"/>
    </source>
</evidence>
<dbReference type="AlphaFoldDB" id="A0A6J4U6N1"/>